<organism evidence="2 3">
    <name type="scientific">Capronia epimyces CBS 606.96</name>
    <dbReference type="NCBI Taxonomy" id="1182542"/>
    <lineage>
        <taxon>Eukaryota</taxon>
        <taxon>Fungi</taxon>
        <taxon>Dikarya</taxon>
        <taxon>Ascomycota</taxon>
        <taxon>Pezizomycotina</taxon>
        <taxon>Eurotiomycetes</taxon>
        <taxon>Chaetothyriomycetidae</taxon>
        <taxon>Chaetothyriales</taxon>
        <taxon>Herpotrichiellaceae</taxon>
        <taxon>Capronia</taxon>
    </lineage>
</organism>
<dbReference type="HOGENOM" id="CLU_074142_0_0_1"/>
<dbReference type="Proteomes" id="UP000019478">
    <property type="component" value="Unassembled WGS sequence"/>
</dbReference>
<sequence>IARQVNLNPTPLDDDKANDACLDGGEPTDIKTAIIPLPKPVSLVDLPTEIIHEIAKKLHPVDRVCLALTCKRLALAIVSAPRLSPATWSLFSDQRFGWLPPESFSLILRLAHGWIPKDKLRYCWKCHKIMPREEAFFRRRLTYKKNPKWSVKVNLPKHEWDQMRKKDRYKHLVQTWCTSPAEDSSCLYCDVCRNMHLEASNAQLPHPVECPTCLERELTYVWRPKRKQLLRRCMCDLVSLCCGPIKWVIERIAIYLLSGCSAVVRMVYNQGCRCWRAI</sequence>
<evidence type="ECO:0000313" key="3">
    <source>
        <dbReference type="Proteomes" id="UP000019478"/>
    </source>
</evidence>
<evidence type="ECO:0000259" key="1">
    <source>
        <dbReference type="PROSITE" id="PS50181"/>
    </source>
</evidence>
<keyword evidence="3" id="KW-1185">Reference proteome</keyword>
<dbReference type="EMBL" id="AMGY01000006">
    <property type="protein sequence ID" value="EXJ81306.1"/>
    <property type="molecule type" value="Genomic_DNA"/>
</dbReference>
<gene>
    <name evidence="2" type="ORF">A1O3_07596</name>
</gene>
<dbReference type="InterPro" id="IPR036047">
    <property type="entry name" value="F-box-like_dom_sf"/>
</dbReference>
<feature type="non-terminal residue" evidence="2">
    <location>
        <position position="1"/>
    </location>
</feature>
<accession>W9XWC6</accession>
<dbReference type="Pfam" id="PF00646">
    <property type="entry name" value="F-box"/>
    <property type="match status" value="1"/>
</dbReference>
<evidence type="ECO:0000313" key="2">
    <source>
        <dbReference type="EMBL" id="EXJ81306.1"/>
    </source>
</evidence>
<feature type="non-terminal residue" evidence="2">
    <location>
        <position position="278"/>
    </location>
</feature>
<name>W9XWC6_9EURO</name>
<dbReference type="SUPFAM" id="SSF81383">
    <property type="entry name" value="F-box domain"/>
    <property type="match status" value="1"/>
</dbReference>
<feature type="domain" description="F-box" evidence="1">
    <location>
        <begin position="40"/>
        <end position="91"/>
    </location>
</feature>
<dbReference type="AlphaFoldDB" id="W9XWC6"/>
<protein>
    <recommendedName>
        <fullName evidence="1">F-box domain-containing protein</fullName>
    </recommendedName>
</protein>
<dbReference type="InterPro" id="IPR001810">
    <property type="entry name" value="F-box_dom"/>
</dbReference>
<dbReference type="OrthoDB" id="4154756at2759"/>
<proteinExistence type="predicted"/>
<dbReference type="STRING" id="1182542.W9XWC6"/>
<dbReference type="PROSITE" id="PS50181">
    <property type="entry name" value="FBOX"/>
    <property type="match status" value="1"/>
</dbReference>
<dbReference type="CDD" id="cd09917">
    <property type="entry name" value="F-box_SF"/>
    <property type="match status" value="1"/>
</dbReference>
<dbReference type="RefSeq" id="XP_007735894.1">
    <property type="nucleotide sequence ID" value="XM_007737704.1"/>
</dbReference>
<reference evidence="2 3" key="1">
    <citation type="submission" date="2013-03" db="EMBL/GenBank/DDBJ databases">
        <title>The Genome Sequence of Capronia epimyces CBS 606.96.</title>
        <authorList>
            <consortium name="The Broad Institute Genomics Platform"/>
            <person name="Cuomo C."/>
            <person name="de Hoog S."/>
            <person name="Gorbushina A."/>
            <person name="Walker B."/>
            <person name="Young S.K."/>
            <person name="Zeng Q."/>
            <person name="Gargeya S."/>
            <person name="Fitzgerald M."/>
            <person name="Haas B."/>
            <person name="Abouelleil A."/>
            <person name="Allen A.W."/>
            <person name="Alvarado L."/>
            <person name="Arachchi H.M."/>
            <person name="Berlin A.M."/>
            <person name="Chapman S.B."/>
            <person name="Gainer-Dewar J."/>
            <person name="Goldberg J."/>
            <person name="Griggs A."/>
            <person name="Gujja S."/>
            <person name="Hansen M."/>
            <person name="Howarth C."/>
            <person name="Imamovic A."/>
            <person name="Ireland A."/>
            <person name="Larimer J."/>
            <person name="McCowan C."/>
            <person name="Murphy C."/>
            <person name="Pearson M."/>
            <person name="Poon T.W."/>
            <person name="Priest M."/>
            <person name="Roberts A."/>
            <person name="Saif S."/>
            <person name="Shea T."/>
            <person name="Sisk P."/>
            <person name="Sykes S."/>
            <person name="Wortman J."/>
            <person name="Nusbaum C."/>
            <person name="Birren B."/>
        </authorList>
    </citation>
    <scope>NUCLEOTIDE SEQUENCE [LARGE SCALE GENOMIC DNA]</scope>
    <source>
        <strain evidence="2 3">CBS 606.96</strain>
    </source>
</reference>
<dbReference type="GeneID" id="19171694"/>
<comment type="caution">
    <text evidence="2">The sequence shown here is derived from an EMBL/GenBank/DDBJ whole genome shotgun (WGS) entry which is preliminary data.</text>
</comment>